<dbReference type="AlphaFoldDB" id="H8H2D6"/>
<organism evidence="1 2">
    <name type="scientific">Deinococcus gobiensis (strain DSM 21396 / JCM 16679 / CGMCC 1.7299 / I-0)</name>
    <dbReference type="NCBI Taxonomy" id="745776"/>
    <lineage>
        <taxon>Bacteria</taxon>
        <taxon>Thermotogati</taxon>
        <taxon>Deinococcota</taxon>
        <taxon>Deinococci</taxon>
        <taxon>Deinococcales</taxon>
        <taxon>Deinococcaceae</taxon>
        <taxon>Deinococcus</taxon>
    </lineage>
</organism>
<proteinExistence type="predicted"/>
<name>H8H2D6_DEIGI</name>
<dbReference type="Proteomes" id="UP000007575">
    <property type="component" value="Plasmid P2"/>
</dbReference>
<protein>
    <submittedName>
        <fullName evidence="1">Uncharacterized protein</fullName>
    </submittedName>
</protein>
<evidence type="ECO:0000313" key="1">
    <source>
        <dbReference type="EMBL" id="AFD27683.1"/>
    </source>
</evidence>
<geneLocation type="plasmid" evidence="1 2">
    <name>P2</name>
</geneLocation>
<dbReference type="KEGG" id="dgo:DGo_PB0414"/>
<dbReference type="EMBL" id="CP002193">
    <property type="protein sequence ID" value="AFD27683.1"/>
    <property type="molecule type" value="Genomic_DNA"/>
</dbReference>
<gene>
    <name evidence="1" type="ordered locus">DGo_PB0414</name>
</gene>
<keyword evidence="1" id="KW-0614">Plasmid</keyword>
<dbReference type="HOGENOM" id="CLU_1822205_0_0_0"/>
<sequence length="141" mass="15411">MCGDTHTRTGEPLTSAGQLIRSHLHVHLSEGLVRHATPEERTASKVFFVLTPAGKAFATRRRLDPTTPRPPALPQSGTRARQVYDVIAEFPGVRLLAVEVADECGLPLQLASAFAHHLARRGVVKIETGGRGRQAEFWVET</sequence>
<accession>H8H2D6</accession>
<reference evidence="1 2" key="1">
    <citation type="journal article" date="2012" name="PLoS ONE">
        <title>Genome sequence and transcriptome analysis of the radioresistant bacterium Deinococcus gobiensis: insights into the extreme environmental adaptations.</title>
        <authorList>
            <person name="Yuan M."/>
            <person name="Chen M."/>
            <person name="Zhang W."/>
            <person name="Lu W."/>
            <person name="Wang J."/>
            <person name="Yang M."/>
            <person name="Zhao P."/>
            <person name="Tang R."/>
            <person name="Li X."/>
            <person name="Hao Y."/>
            <person name="Zhou Z."/>
            <person name="Zhan Y."/>
            <person name="Yu H."/>
            <person name="Teng C."/>
            <person name="Yan Y."/>
            <person name="Ping S."/>
            <person name="Wang Y."/>
            <person name="Lin M."/>
        </authorList>
    </citation>
    <scope>NUCLEOTIDE SEQUENCE [LARGE SCALE GENOMIC DNA]</scope>
    <source>
        <strain evidence="2">DSM 21396 / JCM 16679 / CGMCC 1.7299 / I-0</strain>
        <plasmid evidence="1">P2</plasmid>
    </source>
</reference>
<keyword evidence="2" id="KW-1185">Reference proteome</keyword>
<dbReference type="PATRIC" id="fig|745776.4.peg.3718"/>
<evidence type="ECO:0000313" key="2">
    <source>
        <dbReference type="Proteomes" id="UP000007575"/>
    </source>
</evidence>